<sequence>MKKILIIDTTWPINSRTQRFKNSLDSIFRTVVVAWSRNGILENIPRDHYILEGNIGYGKQLKKLLYLPIFIYYTYKVSCKEKPNAIFASHWDSLICATFIRLFIKGNTKVIYDCLDLPTTSNRCLKFILDKVEKFCLRYVDLTIFASRYFKLLYSNHLNSYVFENYPSLNSFQKKINEPEFFKQHKEIDFNNIRSVSWIGVVRYFDVIENILLAIKSTDIYLLVFGDGPELDKLKKAVDKHHLNAQVLFFGRYNHSELPSIYNISQCIWAAYPTNDFNAVYAISNKYFECSFFEKDIVLSQKTKMAKSLYNHKNVLLVDEYSVSDIRDKLMKFIEKGKGKYSKYEPDIFWEDKEKEMLQIISEIVD</sequence>
<evidence type="ECO:0000259" key="1">
    <source>
        <dbReference type="Pfam" id="PF00534"/>
    </source>
</evidence>
<dbReference type="InterPro" id="IPR001296">
    <property type="entry name" value="Glyco_trans_1"/>
</dbReference>
<dbReference type="EMBL" id="CP061280">
    <property type="protein sequence ID" value="QNS15399.1"/>
    <property type="molecule type" value="Genomic_DNA"/>
</dbReference>
<evidence type="ECO:0000313" key="3">
    <source>
        <dbReference type="Proteomes" id="UP000576260"/>
    </source>
</evidence>
<feature type="domain" description="Glycosyl transferase family 1" evidence="1">
    <location>
        <begin position="215"/>
        <end position="337"/>
    </location>
</feature>
<dbReference type="RefSeq" id="WP_188156976.1">
    <property type="nucleotide sequence ID" value="NZ_CP061280.1"/>
</dbReference>
<gene>
    <name evidence="2" type="ORF">ICJ55_01170</name>
</gene>
<name>A0A7H1C344_9PAST</name>
<accession>A0A7H1C344</accession>
<dbReference type="GO" id="GO:0016757">
    <property type="term" value="F:glycosyltransferase activity"/>
    <property type="evidence" value="ECO:0007669"/>
    <property type="project" value="InterPro"/>
</dbReference>
<dbReference type="Proteomes" id="UP000576260">
    <property type="component" value="Chromosome"/>
</dbReference>
<reference evidence="2 3" key="1">
    <citation type="submission" date="2020-09" db="EMBL/GenBank/DDBJ databases">
        <title>Mannheimia bovis sp.nov., isolated from a cow.</title>
        <authorList>
            <person name="Li F."/>
        </authorList>
    </citation>
    <scope>NUCLEOTIDE SEQUENCE [LARGE SCALE GENOMIC DNA]</scope>
    <source>
        <strain evidence="2 3">ZY190616</strain>
    </source>
</reference>
<protein>
    <submittedName>
        <fullName evidence="2">Glycosyltransferase</fullName>
    </submittedName>
</protein>
<dbReference type="Pfam" id="PF00534">
    <property type="entry name" value="Glycos_transf_1"/>
    <property type="match status" value="1"/>
</dbReference>
<dbReference type="SUPFAM" id="SSF53756">
    <property type="entry name" value="UDP-Glycosyltransferase/glycogen phosphorylase"/>
    <property type="match status" value="1"/>
</dbReference>
<evidence type="ECO:0000313" key="2">
    <source>
        <dbReference type="EMBL" id="QNS15399.1"/>
    </source>
</evidence>
<dbReference type="AlphaFoldDB" id="A0A7H1C344"/>
<organism evidence="2 3">
    <name type="scientific">Mannheimia bovis</name>
    <dbReference type="NCBI Taxonomy" id="2770636"/>
    <lineage>
        <taxon>Bacteria</taxon>
        <taxon>Pseudomonadati</taxon>
        <taxon>Pseudomonadota</taxon>
        <taxon>Gammaproteobacteria</taxon>
        <taxon>Pasteurellales</taxon>
        <taxon>Pasteurellaceae</taxon>
        <taxon>Mannheimia</taxon>
    </lineage>
</organism>
<proteinExistence type="predicted"/>
<dbReference type="Gene3D" id="3.40.50.2000">
    <property type="entry name" value="Glycogen Phosphorylase B"/>
    <property type="match status" value="2"/>
</dbReference>
<dbReference type="KEGG" id="mbos:ICJ55_01170"/>
<keyword evidence="2" id="KW-0808">Transferase</keyword>
<keyword evidence="3" id="KW-1185">Reference proteome</keyword>